<dbReference type="InterPro" id="IPR036188">
    <property type="entry name" value="FAD/NAD-bd_sf"/>
</dbReference>
<dbReference type="PANTHER" id="PTHR11552:SF210">
    <property type="entry name" value="GLUCOSE-METHANOL-CHOLINE OXIDOREDUCTASE N-TERMINAL DOMAIN-CONTAINING PROTEIN-RELATED"/>
    <property type="match status" value="1"/>
</dbReference>
<evidence type="ECO:0000256" key="1">
    <source>
        <dbReference type="ARBA" id="ARBA00010790"/>
    </source>
</evidence>
<keyword evidence="5" id="KW-1185">Reference proteome</keyword>
<dbReference type="EMBL" id="JAPUFD010000003">
    <property type="protein sequence ID" value="MDI1486246.1"/>
    <property type="molecule type" value="Genomic_DNA"/>
</dbReference>
<dbReference type="Proteomes" id="UP001161017">
    <property type="component" value="Unassembled WGS sequence"/>
</dbReference>
<evidence type="ECO:0000259" key="3">
    <source>
        <dbReference type="PROSITE" id="PS00624"/>
    </source>
</evidence>
<comment type="similarity">
    <text evidence="1">Belongs to the GMC oxidoreductase family.</text>
</comment>
<dbReference type="PROSITE" id="PS00624">
    <property type="entry name" value="GMC_OXRED_2"/>
    <property type="match status" value="1"/>
</dbReference>
<feature type="domain" description="Glucose-methanol-choline oxidoreductase N-terminal" evidence="3">
    <location>
        <begin position="135"/>
        <end position="149"/>
    </location>
</feature>
<protein>
    <recommendedName>
        <fullName evidence="3">Glucose-methanol-choline oxidoreductase N-terminal domain-containing protein</fullName>
    </recommendedName>
</protein>
<dbReference type="GO" id="GO:0050660">
    <property type="term" value="F:flavin adenine dinucleotide binding"/>
    <property type="evidence" value="ECO:0007669"/>
    <property type="project" value="InterPro"/>
</dbReference>
<feature type="compositionally biased region" description="Polar residues" evidence="2">
    <location>
        <begin position="276"/>
        <end position="290"/>
    </location>
</feature>
<reference evidence="4" key="1">
    <citation type="journal article" date="2023" name="Genome Biol. Evol.">
        <title>First Whole Genome Sequence and Flow Cytometry Genome Size Data for the Lichen-Forming Fungus Ramalina farinacea (Ascomycota).</title>
        <authorList>
            <person name="Llewellyn T."/>
            <person name="Mian S."/>
            <person name="Hill R."/>
            <person name="Leitch I.J."/>
            <person name="Gaya E."/>
        </authorList>
    </citation>
    <scope>NUCLEOTIDE SEQUENCE</scope>
    <source>
        <strain evidence="4">LIQ254RAFAR</strain>
    </source>
</reference>
<evidence type="ECO:0000256" key="2">
    <source>
        <dbReference type="SAM" id="MobiDB-lite"/>
    </source>
</evidence>
<dbReference type="SUPFAM" id="SSF54373">
    <property type="entry name" value="FAD-linked reductases, C-terminal domain"/>
    <property type="match status" value="1"/>
</dbReference>
<evidence type="ECO:0000313" key="5">
    <source>
        <dbReference type="Proteomes" id="UP001161017"/>
    </source>
</evidence>
<gene>
    <name evidence="4" type="ORF">OHK93_005472</name>
</gene>
<feature type="region of interest" description="Disordered" evidence="2">
    <location>
        <begin position="271"/>
        <end position="290"/>
    </location>
</feature>
<dbReference type="GO" id="GO:0016614">
    <property type="term" value="F:oxidoreductase activity, acting on CH-OH group of donors"/>
    <property type="evidence" value="ECO:0007669"/>
    <property type="project" value="InterPro"/>
</dbReference>
<accession>A0AA43QGQ5</accession>
<name>A0AA43QGQ5_9LECA</name>
<dbReference type="InterPro" id="IPR012132">
    <property type="entry name" value="GMC_OxRdtase"/>
</dbReference>
<evidence type="ECO:0000313" key="4">
    <source>
        <dbReference type="EMBL" id="MDI1486246.1"/>
    </source>
</evidence>
<dbReference type="Pfam" id="PF00732">
    <property type="entry name" value="GMC_oxred_N"/>
    <property type="match status" value="1"/>
</dbReference>
<comment type="caution">
    <text evidence="4">The sequence shown here is derived from an EMBL/GenBank/DDBJ whole genome shotgun (WGS) entry which is preliminary data.</text>
</comment>
<dbReference type="Gene3D" id="3.50.50.60">
    <property type="entry name" value="FAD/NAD(P)-binding domain"/>
    <property type="match status" value="2"/>
</dbReference>
<organism evidence="4 5">
    <name type="scientific">Ramalina farinacea</name>
    <dbReference type="NCBI Taxonomy" id="258253"/>
    <lineage>
        <taxon>Eukaryota</taxon>
        <taxon>Fungi</taxon>
        <taxon>Dikarya</taxon>
        <taxon>Ascomycota</taxon>
        <taxon>Pezizomycotina</taxon>
        <taxon>Lecanoromycetes</taxon>
        <taxon>OSLEUM clade</taxon>
        <taxon>Lecanoromycetidae</taxon>
        <taxon>Lecanorales</taxon>
        <taxon>Lecanorineae</taxon>
        <taxon>Ramalinaceae</taxon>
        <taxon>Ramalina</taxon>
    </lineage>
</organism>
<dbReference type="SUPFAM" id="SSF51905">
    <property type="entry name" value="FAD/NAD(P)-binding domain"/>
    <property type="match status" value="1"/>
</dbReference>
<dbReference type="InterPro" id="IPR000172">
    <property type="entry name" value="GMC_OxRdtase_N"/>
</dbReference>
<dbReference type="Gene3D" id="3.30.560.10">
    <property type="entry name" value="Glucose Oxidase, domain 3"/>
    <property type="match status" value="1"/>
</dbReference>
<proteinExistence type="inferred from homology"/>
<dbReference type="PANTHER" id="PTHR11552">
    <property type="entry name" value="GLUCOSE-METHANOL-CHOLINE GMC OXIDOREDUCTASE"/>
    <property type="match status" value="1"/>
</dbReference>
<dbReference type="AlphaFoldDB" id="A0AA43QGQ5"/>
<sequence>MIAHPIPQAVDFILVGGGKAGCLLANRLAEGSEASFLVLESGKDLTDEPWITDLNALRGQFKSEELTWQLDSVSQEYGETAFKRDNVSLVTEATATKILLNPLEPGPLTATGVEVSFNGKTHSIAARKEVIISAGTFHTPKLLELSGIGGRSLLDSLEIPVVIESPGVGQNVQNHLMSVVSFELNEGIAIGEGGQTISLLALPDRQQQQDLFNEHEPVEPESKVSYEIVRKIFADKTEASASFLLAFMGMPNFATLVLMQTLPISRESCHIHSKDTNQSPRIDPNFFSNP</sequence>